<evidence type="ECO:0000256" key="2">
    <source>
        <dbReference type="ARBA" id="ARBA00004720"/>
    </source>
</evidence>
<comment type="pathway">
    <text evidence="1">Amino-acid degradation; L-lysine degradation via saccharopine pathway; glutaryl-CoA from L-lysine: step 1/6.</text>
</comment>
<comment type="similarity">
    <text evidence="7">In the C-terminal section; belongs to the saccharopine dehydrogenase family.</text>
</comment>
<dbReference type="FunFam" id="3.40.50.720:FF:000072">
    <property type="entry name" value="Saccharopine dehydrogenase [NADP(+), L-glutamate-forming]"/>
    <property type="match status" value="1"/>
</dbReference>
<dbReference type="SMART" id="SM01002">
    <property type="entry name" value="AlaDh_PNT_C"/>
    <property type="match status" value="1"/>
</dbReference>
<dbReference type="Gene3D" id="3.40.50.720">
    <property type="entry name" value="NAD(P)-binding Rossmann-like Domain"/>
    <property type="match status" value="2"/>
</dbReference>
<dbReference type="PANTHER" id="PTHR11133:SF22">
    <property type="entry name" value="ALPHA-AMINOADIPIC SEMIALDEHYDE SYNTHASE, MITOCHONDRIAL"/>
    <property type="match status" value="1"/>
</dbReference>
<dbReference type="PANTHER" id="PTHR11133">
    <property type="entry name" value="SACCHAROPINE DEHYDROGENASE"/>
    <property type="match status" value="1"/>
</dbReference>
<dbReference type="SUPFAM" id="SSF52283">
    <property type="entry name" value="Formate/glycerate dehydrogenase catalytic domain-like"/>
    <property type="match status" value="1"/>
</dbReference>
<dbReference type="EMBL" id="MCGE01000036">
    <property type="protein sequence ID" value="ORZ07110.1"/>
    <property type="molecule type" value="Genomic_DNA"/>
</dbReference>
<dbReference type="Pfam" id="PF05222">
    <property type="entry name" value="AlaDh_PNT_N"/>
    <property type="match status" value="1"/>
</dbReference>
<dbReference type="SMART" id="SM01003">
    <property type="entry name" value="AlaDh_PNT_N"/>
    <property type="match status" value="1"/>
</dbReference>
<dbReference type="GO" id="GO:0004753">
    <property type="term" value="F:saccharopine dehydrogenase activity"/>
    <property type="evidence" value="ECO:0007669"/>
    <property type="project" value="TreeGrafter"/>
</dbReference>
<evidence type="ECO:0000259" key="9">
    <source>
        <dbReference type="SMART" id="SM01003"/>
    </source>
</evidence>
<keyword evidence="4" id="KW-0560">Oxidoreductase</keyword>
<dbReference type="Proteomes" id="UP000193560">
    <property type="component" value="Unassembled WGS sequence"/>
</dbReference>
<dbReference type="InterPro" id="IPR032095">
    <property type="entry name" value="Sacchrp_dh-like_C"/>
</dbReference>
<evidence type="ECO:0000313" key="11">
    <source>
        <dbReference type="Proteomes" id="UP000193560"/>
    </source>
</evidence>
<reference evidence="10 11" key="1">
    <citation type="submission" date="2016-07" db="EMBL/GenBank/DDBJ databases">
        <title>Pervasive Adenine N6-methylation of Active Genes in Fungi.</title>
        <authorList>
            <consortium name="DOE Joint Genome Institute"/>
            <person name="Mondo S.J."/>
            <person name="Dannebaum R.O."/>
            <person name="Kuo R.C."/>
            <person name="Labutti K."/>
            <person name="Haridas S."/>
            <person name="Kuo A."/>
            <person name="Salamov A."/>
            <person name="Ahrendt S.R."/>
            <person name="Lipzen A."/>
            <person name="Sullivan W."/>
            <person name="Andreopoulos W.B."/>
            <person name="Clum A."/>
            <person name="Lindquist E."/>
            <person name="Daum C."/>
            <person name="Ramamoorthy G.K."/>
            <person name="Gryganskyi A."/>
            <person name="Culley D."/>
            <person name="Magnuson J.K."/>
            <person name="James T.Y."/>
            <person name="O'Malley M.A."/>
            <person name="Stajich J.E."/>
            <person name="Spatafora J.W."/>
            <person name="Visel A."/>
            <person name="Grigoriev I.V."/>
        </authorList>
    </citation>
    <scope>NUCLEOTIDE SEQUENCE [LARGE SCALE GENOMIC DNA]</scope>
    <source>
        <strain evidence="10 11">NRRL 1336</strain>
    </source>
</reference>
<dbReference type="SUPFAM" id="SSF55347">
    <property type="entry name" value="Glyceraldehyde-3-phosphate dehydrogenase-like, C-terminal domain"/>
    <property type="match status" value="1"/>
</dbReference>
<dbReference type="Gene3D" id="1.10.1870.10">
    <property type="entry name" value="Domain 3, Saccharopine reductase"/>
    <property type="match status" value="1"/>
</dbReference>
<dbReference type="Pfam" id="PF16653">
    <property type="entry name" value="Sacchrp_dh_C"/>
    <property type="match status" value="1"/>
</dbReference>
<dbReference type="STRING" id="90262.A0A1X2I116"/>
<dbReference type="InterPro" id="IPR007698">
    <property type="entry name" value="AlaDH/PNT_NAD(H)-bd"/>
</dbReference>
<feature type="domain" description="Alanine dehydrogenase/pyridine nucleotide transhydrogenase N-terminal" evidence="9">
    <location>
        <begin position="37"/>
        <end position="168"/>
    </location>
</feature>
<evidence type="ECO:0000256" key="4">
    <source>
        <dbReference type="ARBA" id="ARBA00023002"/>
    </source>
</evidence>
<evidence type="ECO:0000259" key="8">
    <source>
        <dbReference type="SMART" id="SM01002"/>
    </source>
</evidence>
<dbReference type="CDD" id="cd12189">
    <property type="entry name" value="LKR_SDH_like"/>
    <property type="match status" value="1"/>
</dbReference>
<dbReference type="InterPro" id="IPR051168">
    <property type="entry name" value="AASS"/>
</dbReference>
<dbReference type="InterPro" id="IPR007886">
    <property type="entry name" value="AlaDH/PNT_N"/>
</dbReference>
<sequence length="956" mass="106612">MLSLRHQSIRRCYSTTAKQHKYQYHSSQGTSGYRTLGLRREDKSRWERRTALTPAAVQQLVRETGTDVYVQPSTKRIYSDADYKKAGAIVSEDLSKADIILGIKEVPSESLLKDKSYVFFSHTHKGNASNMPMLQSILDKNIRLMDYELMKDDHGHRLVAFGEFAGKAGMIDMLHGMGHRFLGLGYSTPFMYLGMAHGYSSLASARLSLSQVGNMIQDQGTPEKFGPLVYAFTGDGNVAHGAMDVFKELPHEFVPVEDLSKVVNDKNPRLNKVYATHLHSKDYLEQKKNGEPMISFEHYLENPKEYHSKFHEKIAPYVNGVVTGGYWDQRYPRILTNEQLKSIQLQQEQGLILPGKMMTLADIVCDVKGAFECLSHTTTIDDGFFYYDAINNKEHKNPEGKGTQIMGIDILPAELPVESSEHFSAKLYPYLKELIHPGKSSKDWSPSIRNSIIAEDGNLTKAHQDLATPLAKVQKTHQQHQNKKTVLLLGSGMVAGPLVNHLTKRPDVNMVVASNMLQEAQALVANKDNAQAVTLDISDKTQLSSMISKADVVVRRSFELTFFFFIYSFVPAFLHANVAKLCVEQRKHMVTASYVSPEMQTLDQDAQKSDVLIMNEVGLDPGIDHMSAMKIIDDAKQNGKKIRSFISWCGGLPAPEASNVPLGYKFSWSPRGVLTASGNDALYWANGKEHAISGDDLLKNHFPTIRTAYQGFVFEGLANRNSLGYADIYGLGDLKDMDTMFRGTLRYQGYSDLLYALKQLGFLDLKRSLTCSNWVSKKKIALNMILGEKSGALAKTLGLKEGGEMMDNVNSALDFLSRGLDNVPFPSNQDKALDIFSSLLTHQLAYQAGEKDMVAMHHEFGIESKDGQKETITSTMIQYGQENETAMAKTVGLPAAMVTELVLDNQITDRGILRPIKPQVYVPVLDQLESHGVHFVEQVKPAQAIRLDPTGSGIWQ</sequence>
<dbReference type="InterPro" id="IPR005097">
    <property type="entry name" value="Sacchrp_dh_NADP-bd"/>
</dbReference>
<dbReference type="AlphaFoldDB" id="A0A1X2I116"/>
<dbReference type="GO" id="GO:0033512">
    <property type="term" value="P:L-lysine catabolic process to acetyl-CoA via saccharopine"/>
    <property type="evidence" value="ECO:0007669"/>
    <property type="project" value="UniProtKB-UniPathway"/>
</dbReference>
<keyword evidence="11" id="KW-1185">Reference proteome</keyword>
<name>A0A1X2I116_9FUNG</name>
<dbReference type="OrthoDB" id="10059875at2759"/>
<keyword evidence="6" id="KW-0511">Multifunctional enzyme</keyword>
<dbReference type="FunFam" id="3.40.50.720:FF:000284">
    <property type="entry name" value="Lysine-ketoglutarate reductase/saccharopine dehydrogenase1"/>
    <property type="match status" value="1"/>
</dbReference>
<keyword evidence="5" id="KW-0457">Lysine biosynthesis</keyword>
<dbReference type="Pfam" id="PF03435">
    <property type="entry name" value="Sacchrp_dh_NADP"/>
    <property type="match status" value="1"/>
</dbReference>
<feature type="domain" description="Alanine dehydrogenase/pyridine nucleotide transhydrogenase NAD(H)-binding" evidence="8">
    <location>
        <begin position="215"/>
        <end position="407"/>
    </location>
</feature>
<evidence type="ECO:0000256" key="7">
    <source>
        <dbReference type="ARBA" id="ARBA00025744"/>
    </source>
</evidence>
<evidence type="ECO:0000256" key="6">
    <source>
        <dbReference type="ARBA" id="ARBA00023268"/>
    </source>
</evidence>
<dbReference type="SUPFAM" id="SSF51735">
    <property type="entry name" value="NAD(P)-binding Rossmann-fold domains"/>
    <property type="match status" value="1"/>
</dbReference>
<dbReference type="GO" id="GO:0019878">
    <property type="term" value="P:lysine biosynthetic process via aminoadipic acid"/>
    <property type="evidence" value="ECO:0007669"/>
    <property type="project" value="TreeGrafter"/>
</dbReference>
<evidence type="ECO:0000256" key="3">
    <source>
        <dbReference type="ARBA" id="ARBA00022857"/>
    </source>
</evidence>
<accession>A0A1X2I116</accession>
<evidence type="ECO:0000313" key="10">
    <source>
        <dbReference type="EMBL" id="ORZ07110.1"/>
    </source>
</evidence>
<protein>
    <submittedName>
        <fullName evidence="10">Saccharopine dehydrogenase-domain-containing protein</fullName>
    </submittedName>
</protein>
<gene>
    <name evidence="10" type="ORF">BCR42DRAFT_472348</name>
</gene>
<dbReference type="GO" id="GO:0005737">
    <property type="term" value="C:cytoplasm"/>
    <property type="evidence" value="ECO:0007669"/>
    <property type="project" value="TreeGrafter"/>
</dbReference>
<evidence type="ECO:0000256" key="5">
    <source>
        <dbReference type="ARBA" id="ARBA00023154"/>
    </source>
</evidence>
<organism evidence="10 11">
    <name type="scientific">Absidia repens</name>
    <dbReference type="NCBI Taxonomy" id="90262"/>
    <lineage>
        <taxon>Eukaryota</taxon>
        <taxon>Fungi</taxon>
        <taxon>Fungi incertae sedis</taxon>
        <taxon>Mucoromycota</taxon>
        <taxon>Mucoromycotina</taxon>
        <taxon>Mucoromycetes</taxon>
        <taxon>Mucorales</taxon>
        <taxon>Cunninghamellaceae</taxon>
        <taxon>Absidia</taxon>
    </lineage>
</organism>
<evidence type="ECO:0000256" key="1">
    <source>
        <dbReference type="ARBA" id="ARBA00004682"/>
    </source>
</evidence>
<dbReference type="UniPathway" id="UPA00868">
    <property type="reaction ID" value="UER00835"/>
</dbReference>
<comment type="caution">
    <text evidence="10">The sequence shown here is derived from an EMBL/GenBank/DDBJ whole genome shotgun (WGS) entry which is preliminary data.</text>
</comment>
<comment type="pathway">
    <text evidence="2">Amino-acid degradation; L-lysine degradation via saccharopine pathway; glutaryl-CoA from L-lysine: step 2/6.</text>
</comment>
<keyword evidence="5" id="KW-0028">Amino-acid biosynthesis</keyword>
<keyword evidence="3" id="KW-0521">NADP</keyword>
<dbReference type="InterPro" id="IPR036291">
    <property type="entry name" value="NAD(P)-bd_dom_sf"/>
</dbReference>
<dbReference type="Gene3D" id="3.30.360.10">
    <property type="entry name" value="Dihydrodipicolinate Reductase, domain 2"/>
    <property type="match status" value="1"/>
</dbReference>
<proteinExistence type="inferred from homology"/>
<dbReference type="FunFam" id="3.30.360.10:FF:000008">
    <property type="entry name" value="Alpha-aminoadipic semialdehyde synthase, mitochondrial"/>
    <property type="match status" value="1"/>
</dbReference>